<protein>
    <submittedName>
        <fullName evidence="2">Uncharacterized protein</fullName>
    </submittedName>
</protein>
<keyword evidence="3" id="KW-1185">Reference proteome</keyword>
<name>M2NF99_BAUPA</name>
<reference evidence="2 3" key="1">
    <citation type="journal article" date="2012" name="PLoS Pathog.">
        <title>Diverse lifestyles and strategies of plant pathogenesis encoded in the genomes of eighteen Dothideomycetes fungi.</title>
        <authorList>
            <person name="Ohm R.A."/>
            <person name="Feau N."/>
            <person name="Henrissat B."/>
            <person name="Schoch C.L."/>
            <person name="Horwitz B.A."/>
            <person name="Barry K.W."/>
            <person name="Condon B.J."/>
            <person name="Copeland A.C."/>
            <person name="Dhillon B."/>
            <person name="Glaser F."/>
            <person name="Hesse C.N."/>
            <person name="Kosti I."/>
            <person name="LaButti K."/>
            <person name="Lindquist E.A."/>
            <person name="Lucas S."/>
            <person name="Salamov A.A."/>
            <person name="Bradshaw R.E."/>
            <person name="Ciuffetti L."/>
            <person name="Hamelin R.C."/>
            <person name="Kema G.H.J."/>
            <person name="Lawrence C."/>
            <person name="Scott J.A."/>
            <person name="Spatafora J.W."/>
            <person name="Turgeon B.G."/>
            <person name="de Wit P.J.G.M."/>
            <person name="Zhong S."/>
            <person name="Goodwin S.B."/>
            <person name="Grigoriev I.V."/>
        </authorList>
    </citation>
    <scope>NUCLEOTIDE SEQUENCE [LARGE SCALE GENOMIC DNA]</scope>
    <source>
        <strain evidence="2 3">UAMH 10762</strain>
    </source>
</reference>
<dbReference type="KEGG" id="bcom:BAUCODRAFT_122082"/>
<gene>
    <name evidence="2" type="ORF">BAUCODRAFT_122082</name>
</gene>
<dbReference type="AlphaFoldDB" id="M2NF99"/>
<dbReference type="EMBL" id="KB445554">
    <property type="protein sequence ID" value="EMC97655.1"/>
    <property type="molecule type" value="Genomic_DNA"/>
</dbReference>
<dbReference type="Proteomes" id="UP000011761">
    <property type="component" value="Unassembled WGS sequence"/>
</dbReference>
<evidence type="ECO:0000256" key="1">
    <source>
        <dbReference type="SAM" id="MobiDB-lite"/>
    </source>
</evidence>
<dbReference type="RefSeq" id="XP_007675926.1">
    <property type="nucleotide sequence ID" value="XM_007677736.1"/>
</dbReference>
<evidence type="ECO:0000313" key="3">
    <source>
        <dbReference type="Proteomes" id="UP000011761"/>
    </source>
</evidence>
<accession>M2NF99</accession>
<feature type="region of interest" description="Disordered" evidence="1">
    <location>
        <begin position="93"/>
        <end position="115"/>
    </location>
</feature>
<feature type="compositionally biased region" description="Basic and acidic residues" evidence="1">
    <location>
        <begin position="104"/>
        <end position="115"/>
    </location>
</feature>
<dbReference type="GeneID" id="19107660"/>
<sequence length="115" mass="13173">MDAVSHDCANASVDANDDVRHAFLLPPELKAWVQSLLPGLQTHLRHVRDHPKREFDCLTSHSTVLFLQRLENMLIKDRIIAVSDVQCRPTSRIGQLSPLRRRSREGQGRQREASR</sequence>
<dbReference type="HOGENOM" id="CLU_2108598_0_0_1"/>
<proteinExistence type="predicted"/>
<organism evidence="2 3">
    <name type="scientific">Baudoinia panamericana (strain UAMH 10762)</name>
    <name type="common">Angels' share fungus</name>
    <name type="synonym">Baudoinia compniacensis (strain UAMH 10762)</name>
    <dbReference type="NCBI Taxonomy" id="717646"/>
    <lineage>
        <taxon>Eukaryota</taxon>
        <taxon>Fungi</taxon>
        <taxon>Dikarya</taxon>
        <taxon>Ascomycota</taxon>
        <taxon>Pezizomycotina</taxon>
        <taxon>Dothideomycetes</taxon>
        <taxon>Dothideomycetidae</taxon>
        <taxon>Mycosphaerellales</taxon>
        <taxon>Teratosphaeriaceae</taxon>
        <taxon>Baudoinia</taxon>
    </lineage>
</organism>
<evidence type="ECO:0000313" key="2">
    <source>
        <dbReference type="EMBL" id="EMC97655.1"/>
    </source>
</evidence>